<dbReference type="SUPFAM" id="SSF55347">
    <property type="entry name" value="Glyceraldehyde-3-phosphate dehydrogenase-like, C-terminal domain"/>
    <property type="match status" value="1"/>
</dbReference>
<comment type="caution">
    <text evidence="3">The sequence shown here is derived from an EMBL/GenBank/DDBJ whole genome shotgun (WGS) entry which is preliminary data.</text>
</comment>
<organism evidence="3 4">
    <name type="scientific">Kibdelosporangium persicum</name>
    <dbReference type="NCBI Taxonomy" id="2698649"/>
    <lineage>
        <taxon>Bacteria</taxon>
        <taxon>Bacillati</taxon>
        <taxon>Actinomycetota</taxon>
        <taxon>Actinomycetes</taxon>
        <taxon>Pseudonocardiales</taxon>
        <taxon>Pseudonocardiaceae</taxon>
        <taxon>Kibdelosporangium</taxon>
    </lineage>
</organism>
<evidence type="ECO:0000313" key="4">
    <source>
        <dbReference type="Proteomes" id="UP000763557"/>
    </source>
</evidence>
<accession>A0ABX2EVP2</accession>
<dbReference type="SUPFAM" id="SSF51735">
    <property type="entry name" value="NAD(P)-binding Rossmann-fold domains"/>
    <property type="match status" value="1"/>
</dbReference>
<dbReference type="InterPro" id="IPR036291">
    <property type="entry name" value="NAD(P)-bd_dom_sf"/>
</dbReference>
<dbReference type="EMBL" id="JAAATY010000001">
    <property type="protein sequence ID" value="NRN63039.1"/>
    <property type="molecule type" value="Genomic_DNA"/>
</dbReference>
<gene>
    <name evidence="3" type="ORF">GC106_2400</name>
</gene>
<evidence type="ECO:0000313" key="3">
    <source>
        <dbReference type="EMBL" id="NRN63039.1"/>
    </source>
</evidence>
<dbReference type="InterPro" id="IPR002587">
    <property type="entry name" value="Myo-inos-1-P_Synthase"/>
</dbReference>
<name>A0ABX2EVP2_9PSEU</name>
<reference evidence="3 4" key="1">
    <citation type="submission" date="2020-01" db="EMBL/GenBank/DDBJ databases">
        <title>Kibdelosporangium persica a novel Actinomycetes from a hot desert in Iran.</title>
        <authorList>
            <person name="Safaei N."/>
            <person name="Zaburannyi N."/>
            <person name="Mueller R."/>
            <person name="Wink J."/>
        </authorList>
    </citation>
    <scope>NUCLEOTIDE SEQUENCE [LARGE SCALE GENOMIC DNA]</scope>
    <source>
        <strain evidence="3 4">4NS15</strain>
    </source>
</reference>
<evidence type="ECO:0000256" key="1">
    <source>
        <dbReference type="ARBA" id="ARBA00010813"/>
    </source>
</evidence>
<dbReference type="PIRSF" id="PIRSF015578">
    <property type="entry name" value="Myoinos-ppht_syn"/>
    <property type="match status" value="1"/>
</dbReference>
<dbReference type="InterPro" id="IPR013021">
    <property type="entry name" value="Myo-inos-1-P_Synthase_GAPDH"/>
</dbReference>
<comment type="similarity">
    <text evidence="1">Belongs to the myo-inositol 1-phosphate synthase family.</text>
</comment>
<protein>
    <submittedName>
        <fullName evidence="3">Myo-inositol-1-phosphate synthase</fullName>
    </submittedName>
</protein>
<dbReference type="Pfam" id="PF07994">
    <property type="entry name" value="NAD_binding_5"/>
    <property type="match status" value="1"/>
</dbReference>
<dbReference type="PANTHER" id="PTHR11510">
    <property type="entry name" value="MYO-INOSITOL-1 PHOSPHATE SYNTHASE"/>
    <property type="match status" value="1"/>
</dbReference>
<dbReference type="Gene3D" id="3.30.360.10">
    <property type="entry name" value="Dihydrodipicolinate Reductase, domain 2"/>
    <property type="match status" value="1"/>
</dbReference>
<keyword evidence="4" id="KW-1185">Reference proteome</keyword>
<evidence type="ECO:0000259" key="2">
    <source>
        <dbReference type="Pfam" id="PF01658"/>
    </source>
</evidence>
<dbReference type="Pfam" id="PF01658">
    <property type="entry name" value="Inos-1-P_synth"/>
    <property type="match status" value="1"/>
</dbReference>
<sequence length="398" mass="42428">MTREHLGRSREMGMRPMRQRCGLWLMGARGSVATTAITGLLALRAGLVRPVGCVTERLAMDHSVLPTWDEIIVGGHDIVSTPLDKRAEQLAESGLIPHSVFTAVASGLRAVDAELRCGYHPASHSGSQAAAIDRLVADITEFRERHGLARVIVVNVTSTEPPVPRMPEHADLDLLVKALNDPQRTVLPPSSVGAYAALTAGCPYVDFTPSPGVKLPALIELAGRNGLPYAGADGKTGETLLRTVLAPMFVARALNVRSWSGTNLLGGGDGANLADPEQAKGKLESKARGLASLIGDVTAPLHIDNVPDLAERKVAWDYVSFEGFLGAKMSLQFTWDGYDSALAAPLVLDLTRLVSAAHAKGLTGALPALAFFFKDPLGTDEHRFAEQARMLDEWAATL</sequence>
<feature type="domain" description="Myo-inositol-1-phosphate synthase GAPDH-like" evidence="2">
    <location>
        <begin position="237"/>
        <end position="340"/>
    </location>
</feature>
<dbReference type="Proteomes" id="UP000763557">
    <property type="component" value="Unassembled WGS sequence"/>
</dbReference>
<proteinExistence type="inferred from homology"/>
<dbReference type="Gene3D" id="3.40.50.720">
    <property type="entry name" value="NAD(P)-binding Rossmann-like Domain"/>
    <property type="match status" value="1"/>
</dbReference>